<dbReference type="InterPro" id="IPR005807">
    <property type="entry name" value="SecE_bac"/>
</dbReference>
<dbReference type="PROSITE" id="PS01067">
    <property type="entry name" value="SECE_SEC61G"/>
    <property type="match status" value="1"/>
</dbReference>
<keyword evidence="3 9" id="KW-1003">Cell membrane</keyword>
<dbReference type="Proteomes" id="UP000662904">
    <property type="component" value="Chromosome"/>
</dbReference>
<dbReference type="PRINTS" id="PR01650">
    <property type="entry name" value="SECETRNLCASE"/>
</dbReference>
<evidence type="ECO:0000256" key="5">
    <source>
        <dbReference type="ARBA" id="ARBA00022927"/>
    </source>
</evidence>
<evidence type="ECO:0000313" key="10">
    <source>
        <dbReference type="EMBL" id="QSQ08953.1"/>
    </source>
</evidence>
<dbReference type="PANTHER" id="PTHR33910:SF1">
    <property type="entry name" value="PROTEIN TRANSLOCASE SUBUNIT SECE"/>
    <property type="match status" value="1"/>
</dbReference>
<dbReference type="AlphaFoldDB" id="A0A8A0RL32"/>
<keyword evidence="2 9" id="KW-0813">Transport</keyword>
<accession>A0A8A0RL32</accession>
<evidence type="ECO:0000256" key="9">
    <source>
        <dbReference type="HAMAP-Rule" id="MF_00422"/>
    </source>
</evidence>
<dbReference type="Pfam" id="PF00584">
    <property type="entry name" value="SecE"/>
    <property type="match status" value="1"/>
</dbReference>
<protein>
    <recommendedName>
        <fullName evidence="9">Protein translocase subunit SecE</fullName>
    </recommendedName>
</protein>
<keyword evidence="4 9" id="KW-0812">Transmembrane</keyword>
<dbReference type="KEGG" id="kme:H0A61_01310"/>
<dbReference type="InterPro" id="IPR001901">
    <property type="entry name" value="Translocase_SecE/Sec61-g"/>
</dbReference>
<keyword evidence="8 9" id="KW-0472">Membrane</keyword>
<comment type="subunit">
    <text evidence="9">Component of the Sec protein translocase complex. Heterotrimer consisting of SecY, SecE and SecG subunits. The heterotrimers can form oligomers, although 1 heterotrimer is thought to be able to translocate proteins. Interacts with the ribosome. Interacts with SecDF, and other proteins may be involved. Interacts with SecA.</text>
</comment>
<dbReference type="HAMAP" id="MF_00422">
    <property type="entry name" value="SecE"/>
    <property type="match status" value="1"/>
</dbReference>
<keyword evidence="5 9" id="KW-0653">Protein transport</keyword>
<keyword evidence="6 9" id="KW-1133">Transmembrane helix</keyword>
<evidence type="ECO:0000256" key="2">
    <source>
        <dbReference type="ARBA" id="ARBA00022448"/>
    </source>
</evidence>
<dbReference type="GO" id="GO:0043952">
    <property type="term" value="P:protein transport by the Sec complex"/>
    <property type="evidence" value="ECO:0007669"/>
    <property type="project" value="UniProtKB-UniRule"/>
</dbReference>
<evidence type="ECO:0000256" key="1">
    <source>
        <dbReference type="ARBA" id="ARBA00004370"/>
    </source>
</evidence>
<comment type="similarity">
    <text evidence="9">Belongs to the SecE/SEC61-gamma family.</text>
</comment>
<dbReference type="GO" id="GO:0006605">
    <property type="term" value="P:protein targeting"/>
    <property type="evidence" value="ECO:0007669"/>
    <property type="project" value="UniProtKB-UniRule"/>
</dbReference>
<feature type="transmembrane region" description="Helical" evidence="9">
    <location>
        <begin position="35"/>
        <end position="56"/>
    </location>
</feature>
<sequence>MVTAKKEGFIKKITRFLKEVKSEMKKVTWPNRKELTSYTVVVIVSVFIVAGIIWILDSAFTGILGLIIK</sequence>
<dbReference type="Gene3D" id="1.20.5.1030">
    <property type="entry name" value="Preprotein translocase secy subunit"/>
    <property type="match status" value="1"/>
</dbReference>
<dbReference type="GO" id="GO:0009306">
    <property type="term" value="P:protein secretion"/>
    <property type="evidence" value="ECO:0007669"/>
    <property type="project" value="UniProtKB-UniRule"/>
</dbReference>
<name>A0A8A0RL32_9FIRM</name>
<evidence type="ECO:0000313" key="11">
    <source>
        <dbReference type="Proteomes" id="UP000662904"/>
    </source>
</evidence>
<evidence type="ECO:0000256" key="4">
    <source>
        <dbReference type="ARBA" id="ARBA00022692"/>
    </source>
</evidence>
<reference evidence="10" key="1">
    <citation type="submission" date="2020-07" db="EMBL/GenBank/DDBJ databases">
        <title>Koleobacter methoxysyntrophicus gen. nov., sp. nov., a novel anaerobic bacterium isolated from deep subsurface oil field and proposal of Koleobacterales ord. nov. in the phylum Firmicutes.</title>
        <authorList>
            <person name="Sakamoto S."/>
            <person name="Tamaki H."/>
        </authorList>
    </citation>
    <scope>NUCLEOTIDE SEQUENCE</scope>
    <source>
        <strain evidence="10">NRmbB1</strain>
    </source>
</reference>
<dbReference type="GO" id="GO:0065002">
    <property type="term" value="P:intracellular protein transmembrane transport"/>
    <property type="evidence" value="ECO:0007669"/>
    <property type="project" value="UniProtKB-UniRule"/>
</dbReference>
<dbReference type="GO" id="GO:0005886">
    <property type="term" value="C:plasma membrane"/>
    <property type="evidence" value="ECO:0007669"/>
    <property type="project" value="UniProtKB-SubCell"/>
</dbReference>
<evidence type="ECO:0000256" key="8">
    <source>
        <dbReference type="ARBA" id="ARBA00023136"/>
    </source>
</evidence>
<gene>
    <name evidence="9 10" type="primary">secE</name>
    <name evidence="10" type="ORF">H0A61_01310</name>
</gene>
<keyword evidence="7 9" id="KW-0811">Translocation</keyword>
<comment type="function">
    <text evidence="9">Essential subunit of the Sec protein translocation channel SecYEG. Clamps together the 2 halves of SecY. May contact the channel plug during translocation.</text>
</comment>
<dbReference type="RefSeq" id="WP_206709149.1">
    <property type="nucleotide sequence ID" value="NZ_CP059066.1"/>
</dbReference>
<dbReference type="NCBIfam" id="TIGR00964">
    <property type="entry name" value="secE_bact"/>
    <property type="match status" value="1"/>
</dbReference>
<proteinExistence type="inferred from homology"/>
<organism evidence="10 11">
    <name type="scientific">Koleobacter methoxysyntrophicus</name>
    <dbReference type="NCBI Taxonomy" id="2751313"/>
    <lineage>
        <taxon>Bacteria</taxon>
        <taxon>Bacillati</taxon>
        <taxon>Bacillota</taxon>
        <taxon>Clostridia</taxon>
        <taxon>Koleobacterales</taxon>
        <taxon>Koleobacteraceae</taxon>
        <taxon>Koleobacter</taxon>
    </lineage>
</organism>
<dbReference type="EMBL" id="CP059066">
    <property type="protein sequence ID" value="QSQ08953.1"/>
    <property type="molecule type" value="Genomic_DNA"/>
</dbReference>
<dbReference type="PANTHER" id="PTHR33910">
    <property type="entry name" value="PROTEIN TRANSLOCASE SUBUNIT SECE"/>
    <property type="match status" value="1"/>
</dbReference>
<dbReference type="GO" id="GO:0008320">
    <property type="term" value="F:protein transmembrane transporter activity"/>
    <property type="evidence" value="ECO:0007669"/>
    <property type="project" value="UniProtKB-UniRule"/>
</dbReference>
<keyword evidence="11" id="KW-1185">Reference proteome</keyword>
<dbReference type="InterPro" id="IPR038379">
    <property type="entry name" value="SecE_sf"/>
</dbReference>
<evidence type="ECO:0000256" key="7">
    <source>
        <dbReference type="ARBA" id="ARBA00023010"/>
    </source>
</evidence>
<comment type="subcellular location">
    <subcellularLocation>
        <location evidence="9">Cell membrane</location>
        <topology evidence="9">Single-pass membrane protein</topology>
    </subcellularLocation>
    <subcellularLocation>
        <location evidence="1">Membrane</location>
    </subcellularLocation>
</comment>
<evidence type="ECO:0000256" key="6">
    <source>
        <dbReference type="ARBA" id="ARBA00022989"/>
    </source>
</evidence>
<evidence type="ECO:0000256" key="3">
    <source>
        <dbReference type="ARBA" id="ARBA00022475"/>
    </source>
</evidence>